<organism evidence="17 18">
    <name type="scientific">Paenibacillus filicis</name>
    <dbReference type="NCBI Taxonomy" id="669464"/>
    <lineage>
        <taxon>Bacteria</taxon>
        <taxon>Bacillati</taxon>
        <taxon>Bacillota</taxon>
        <taxon>Bacilli</taxon>
        <taxon>Bacillales</taxon>
        <taxon>Paenibacillaceae</taxon>
        <taxon>Paenibacillus</taxon>
    </lineage>
</organism>
<evidence type="ECO:0000313" key="18">
    <source>
        <dbReference type="Proteomes" id="UP001469365"/>
    </source>
</evidence>
<dbReference type="GO" id="GO:0004594">
    <property type="term" value="F:pantothenate kinase activity"/>
    <property type="evidence" value="ECO:0007669"/>
    <property type="project" value="UniProtKB-EC"/>
</dbReference>
<evidence type="ECO:0000256" key="14">
    <source>
        <dbReference type="HAMAP-Rule" id="MF_00215"/>
    </source>
</evidence>
<keyword evidence="9 14" id="KW-0547">Nucleotide-binding</keyword>
<evidence type="ECO:0000256" key="11">
    <source>
        <dbReference type="ARBA" id="ARBA00022840"/>
    </source>
</evidence>
<evidence type="ECO:0000256" key="13">
    <source>
        <dbReference type="ARBA" id="ARBA00032866"/>
    </source>
</evidence>
<comment type="catalytic activity">
    <reaction evidence="1 14 15">
        <text>(R)-pantothenate + ATP = (R)-4'-phosphopantothenate + ADP + H(+)</text>
        <dbReference type="Rhea" id="RHEA:16373"/>
        <dbReference type="ChEBI" id="CHEBI:10986"/>
        <dbReference type="ChEBI" id="CHEBI:15378"/>
        <dbReference type="ChEBI" id="CHEBI:29032"/>
        <dbReference type="ChEBI" id="CHEBI:30616"/>
        <dbReference type="ChEBI" id="CHEBI:456216"/>
        <dbReference type="EC" id="2.7.1.33"/>
    </reaction>
</comment>
<sequence>MDPYSLYFEMNRAEWSELRYSSTPSISREEFDRRKGFHDRISFQEVEDIYLPLSRFIHLQASAARQLHEASATFLQHKREKVPFVIGIAGSVAVGKSTTARLLQALLSREPWRPQVDLITTDGFLFPNRVLEERGLMKRKGFPESYDTKKLLQCIRDIKAGKPDIVVPQYSHLSYDIVEGEAQLVHNPDILIVEGINVLQVTRDAKVFVSDFFDFSIYVDADERDIERWYVERFLMLRDTAFRNPQSYFHRYASLSEDEANHTATGIWKEINALNLRENIRPTKGRAKLILRKGPDHAIERLFVRK</sequence>
<evidence type="ECO:0000256" key="4">
    <source>
        <dbReference type="ARBA" id="ARBA00006087"/>
    </source>
</evidence>
<keyword evidence="18" id="KW-1185">Reference proteome</keyword>
<accession>A0ABU9DKB6</accession>
<dbReference type="InterPro" id="IPR004566">
    <property type="entry name" value="PanK"/>
</dbReference>
<comment type="pathway">
    <text evidence="3 14 15">Cofactor biosynthesis; coenzyme A biosynthesis; CoA from (R)-pantothenate: step 1/5.</text>
</comment>
<dbReference type="PANTHER" id="PTHR10285">
    <property type="entry name" value="URIDINE KINASE"/>
    <property type="match status" value="1"/>
</dbReference>
<keyword evidence="10 14" id="KW-0418">Kinase</keyword>
<evidence type="ECO:0000256" key="10">
    <source>
        <dbReference type="ARBA" id="ARBA00022777"/>
    </source>
</evidence>
<evidence type="ECO:0000313" key="17">
    <source>
        <dbReference type="EMBL" id="MEK8129296.1"/>
    </source>
</evidence>
<reference evidence="17 18" key="1">
    <citation type="submission" date="2024-04" db="EMBL/GenBank/DDBJ databases">
        <title>draft genome sequnece of Paenibacillus filicis.</title>
        <authorList>
            <person name="Kim D.-U."/>
        </authorList>
    </citation>
    <scope>NUCLEOTIDE SEQUENCE [LARGE SCALE GENOMIC DNA]</scope>
    <source>
        <strain evidence="17 18">KACC14197</strain>
    </source>
</reference>
<evidence type="ECO:0000259" key="16">
    <source>
        <dbReference type="Pfam" id="PF00485"/>
    </source>
</evidence>
<name>A0ABU9DKB6_9BACL</name>
<keyword evidence="12 14" id="KW-0173">Coenzyme A biosynthesis</keyword>
<dbReference type="InterPro" id="IPR006083">
    <property type="entry name" value="PRK/URK"/>
</dbReference>
<evidence type="ECO:0000256" key="5">
    <source>
        <dbReference type="ARBA" id="ARBA00012102"/>
    </source>
</evidence>
<comment type="similarity">
    <text evidence="4 14 15">Belongs to the prokaryotic pantothenate kinase family.</text>
</comment>
<dbReference type="EMBL" id="JBBPCC010000009">
    <property type="protein sequence ID" value="MEK8129296.1"/>
    <property type="molecule type" value="Genomic_DNA"/>
</dbReference>
<dbReference type="NCBIfam" id="TIGR00554">
    <property type="entry name" value="panK_bact"/>
    <property type="match status" value="1"/>
</dbReference>
<evidence type="ECO:0000256" key="12">
    <source>
        <dbReference type="ARBA" id="ARBA00022993"/>
    </source>
</evidence>
<dbReference type="Proteomes" id="UP001469365">
    <property type="component" value="Unassembled WGS sequence"/>
</dbReference>
<evidence type="ECO:0000256" key="2">
    <source>
        <dbReference type="ARBA" id="ARBA00004496"/>
    </source>
</evidence>
<dbReference type="HAMAP" id="MF_00215">
    <property type="entry name" value="Pantothen_kinase_1"/>
    <property type="match status" value="1"/>
</dbReference>
<protein>
    <recommendedName>
        <fullName evidence="6 14">Pantothenate kinase</fullName>
        <ecNumber evidence="5 14">2.7.1.33</ecNumber>
    </recommendedName>
    <alternativeName>
        <fullName evidence="13 14">Pantothenic acid kinase</fullName>
    </alternativeName>
</protein>
<feature type="binding site" evidence="14">
    <location>
        <begin position="90"/>
        <end position="97"/>
    </location>
    <ligand>
        <name>ATP</name>
        <dbReference type="ChEBI" id="CHEBI:30616"/>
    </ligand>
</feature>
<comment type="subcellular location">
    <subcellularLocation>
        <location evidence="2 14 15">Cytoplasm</location>
    </subcellularLocation>
</comment>
<dbReference type="CDD" id="cd02025">
    <property type="entry name" value="PanK"/>
    <property type="match status" value="1"/>
</dbReference>
<dbReference type="SUPFAM" id="SSF52540">
    <property type="entry name" value="P-loop containing nucleoside triphosphate hydrolases"/>
    <property type="match status" value="1"/>
</dbReference>
<dbReference type="InterPro" id="IPR027417">
    <property type="entry name" value="P-loop_NTPase"/>
</dbReference>
<gene>
    <name evidence="14 17" type="primary">coaA</name>
    <name evidence="17" type="ORF">WMW72_15425</name>
</gene>
<dbReference type="EC" id="2.7.1.33" evidence="5 14"/>
<evidence type="ECO:0000256" key="8">
    <source>
        <dbReference type="ARBA" id="ARBA00022679"/>
    </source>
</evidence>
<keyword evidence="7 14" id="KW-0963">Cytoplasm</keyword>
<evidence type="ECO:0000256" key="15">
    <source>
        <dbReference type="RuleBase" id="RU003530"/>
    </source>
</evidence>
<keyword evidence="8 14" id="KW-0808">Transferase</keyword>
<dbReference type="Pfam" id="PF00485">
    <property type="entry name" value="PRK"/>
    <property type="match status" value="1"/>
</dbReference>
<evidence type="ECO:0000256" key="7">
    <source>
        <dbReference type="ARBA" id="ARBA00022490"/>
    </source>
</evidence>
<dbReference type="PIRSF" id="PIRSF000545">
    <property type="entry name" value="Pantothenate_kin"/>
    <property type="match status" value="1"/>
</dbReference>
<dbReference type="RefSeq" id="WP_341416398.1">
    <property type="nucleotide sequence ID" value="NZ_JBBPCC010000009.1"/>
</dbReference>
<feature type="domain" description="Phosphoribulokinase/uridine kinase" evidence="16">
    <location>
        <begin position="85"/>
        <end position="223"/>
    </location>
</feature>
<evidence type="ECO:0000256" key="1">
    <source>
        <dbReference type="ARBA" id="ARBA00001206"/>
    </source>
</evidence>
<proteinExistence type="inferred from homology"/>
<comment type="caution">
    <text evidence="17">The sequence shown here is derived from an EMBL/GenBank/DDBJ whole genome shotgun (WGS) entry which is preliminary data.</text>
</comment>
<dbReference type="Gene3D" id="3.40.50.300">
    <property type="entry name" value="P-loop containing nucleotide triphosphate hydrolases"/>
    <property type="match status" value="1"/>
</dbReference>
<keyword evidence="11 14" id="KW-0067">ATP-binding</keyword>
<evidence type="ECO:0000256" key="6">
    <source>
        <dbReference type="ARBA" id="ARBA00015080"/>
    </source>
</evidence>
<evidence type="ECO:0000256" key="9">
    <source>
        <dbReference type="ARBA" id="ARBA00022741"/>
    </source>
</evidence>
<evidence type="ECO:0000256" key="3">
    <source>
        <dbReference type="ARBA" id="ARBA00005225"/>
    </source>
</evidence>